<gene>
    <name evidence="2" type="ORF">PGQ11_005515</name>
</gene>
<comment type="caution">
    <text evidence="2">The sequence shown here is derived from an EMBL/GenBank/DDBJ whole genome shotgun (WGS) entry which is preliminary data.</text>
</comment>
<dbReference type="PANTHER" id="PTHR47332">
    <property type="entry name" value="SET DOMAIN-CONTAINING PROTEIN 5"/>
    <property type="match status" value="1"/>
</dbReference>
<evidence type="ECO:0000259" key="1">
    <source>
        <dbReference type="PROSITE" id="PS50280"/>
    </source>
</evidence>
<dbReference type="CDD" id="cd20071">
    <property type="entry name" value="SET_SMYD"/>
    <property type="match status" value="1"/>
</dbReference>
<dbReference type="PANTHER" id="PTHR47332:SF4">
    <property type="entry name" value="SET DOMAIN-CONTAINING PROTEIN 5"/>
    <property type="match status" value="1"/>
</dbReference>
<keyword evidence="3" id="KW-1185">Reference proteome</keyword>
<dbReference type="InterPro" id="IPR053185">
    <property type="entry name" value="SET_domain_protein"/>
</dbReference>
<dbReference type="InterPro" id="IPR046341">
    <property type="entry name" value="SET_dom_sf"/>
</dbReference>
<protein>
    <submittedName>
        <fullName evidence="2">SET domain-containing protein</fullName>
    </submittedName>
</protein>
<evidence type="ECO:0000313" key="3">
    <source>
        <dbReference type="Proteomes" id="UP001390339"/>
    </source>
</evidence>
<dbReference type="Gene3D" id="2.170.270.10">
    <property type="entry name" value="SET domain"/>
    <property type="match status" value="1"/>
</dbReference>
<proteinExistence type="predicted"/>
<dbReference type="InterPro" id="IPR001214">
    <property type="entry name" value="SET_dom"/>
</dbReference>
<dbReference type="SMART" id="SM00317">
    <property type="entry name" value="SET"/>
    <property type="match status" value="1"/>
</dbReference>
<evidence type="ECO:0000313" key="2">
    <source>
        <dbReference type="EMBL" id="KAK8875001.1"/>
    </source>
</evidence>
<sequence>MAYRLNYNVEVRQCAEVQKGLGLFAVHRLSKGLKIMSEAPLLADETRDDLVRTIVEQHPSLPADGQAVLTRMYAGPRDVHPFLPEGAVRDAYAIRPSRLRRIARLNSFEGVGIGCVVSPGFAAVNHDCKPNAFMYYNPTTNLVALHALRDIQQDEELCISYMQESVYLTKAERDSRLTNSAADSEERRVQMKSLRDQLTQFHQAASPSPADTREAISVSRQLVSTLEQEGLPGLEMALCLAEQARMFETLGDGESAERLMRQSLIARRLCVGFDHPSCLTMQ</sequence>
<dbReference type="EMBL" id="JAPCWZ010000003">
    <property type="protein sequence ID" value="KAK8875001.1"/>
    <property type="molecule type" value="Genomic_DNA"/>
</dbReference>
<organism evidence="2 3">
    <name type="scientific">Apiospora arundinis</name>
    <dbReference type="NCBI Taxonomy" id="335852"/>
    <lineage>
        <taxon>Eukaryota</taxon>
        <taxon>Fungi</taxon>
        <taxon>Dikarya</taxon>
        <taxon>Ascomycota</taxon>
        <taxon>Pezizomycotina</taxon>
        <taxon>Sordariomycetes</taxon>
        <taxon>Xylariomycetidae</taxon>
        <taxon>Amphisphaeriales</taxon>
        <taxon>Apiosporaceae</taxon>
        <taxon>Apiospora</taxon>
    </lineage>
</organism>
<name>A0ABR2JBC9_9PEZI</name>
<accession>A0ABR2JBC9</accession>
<feature type="domain" description="SET" evidence="1">
    <location>
        <begin position="7"/>
        <end position="162"/>
    </location>
</feature>
<reference evidence="2 3" key="1">
    <citation type="journal article" date="2024" name="IMA Fungus">
        <title>Apiospora arundinis, a panoply of carbohydrate-active enzymes and secondary metabolites.</title>
        <authorList>
            <person name="Sorensen T."/>
            <person name="Petersen C."/>
            <person name="Muurmann A.T."/>
            <person name="Christiansen J.V."/>
            <person name="Brundto M.L."/>
            <person name="Overgaard C.K."/>
            <person name="Boysen A.T."/>
            <person name="Wollenberg R.D."/>
            <person name="Larsen T.O."/>
            <person name="Sorensen J.L."/>
            <person name="Nielsen K.L."/>
            <person name="Sondergaard T.E."/>
        </authorList>
    </citation>
    <scope>NUCLEOTIDE SEQUENCE [LARGE SCALE GENOMIC DNA]</scope>
    <source>
        <strain evidence="2 3">AAU 773</strain>
    </source>
</reference>
<dbReference type="PROSITE" id="PS50280">
    <property type="entry name" value="SET"/>
    <property type="match status" value="1"/>
</dbReference>
<dbReference type="Pfam" id="PF00856">
    <property type="entry name" value="SET"/>
    <property type="match status" value="1"/>
</dbReference>
<dbReference type="SUPFAM" id="SSF82199">
    <property type="entry name" value="SET domain"/>
    <property type="match status" value="1"/>
</dbReference>
<dbReference type="Proteomes" id="UP001390339">
    <property type="component" value="Unassembled WGS sequence"/>
</dbReference>